<dbReference type="InterPro" id="IPR036047">
    <property type="entry name" value="F-box-like_dom_sf"/>
</dbReference>
<dbReference type="Pfam" id="PF24758">
    <property type="entry name" value="LRR_At5g56370"/>
    <property type="match status" value="1"/>
</dbReference>
<feature type="compositionally biased region" description="Acidic residues" evidence="1">
    <location>
        <begin position="428"/>
        <end position="453"/>
    </location>
</feature>
<feature type="domain" description="FBD" evidence="3">
    <location>
        <begin position="373"/>
        <end position="434"/>
    </location>
</feature>
<dbReference type="Proteomes" id="UP001558713">
    <property type="component" value="Unassembled WGS sequence"/>
</dbReference>
<dbReference type="Gene3D" id="3.80.10.10">
    <property type="entry name" value="Ribonuclease Inhibitor"/>
    <property type="match status" value="1"/>
</dbReference>
<name>A0ABD1B9C4_CARAN</name>
<dbReference type="SMART" id="SM00256">
    <property type="entry name" value="FBOX"/>
    <property type="match status" value="1"/>
</dbReference>
<feature type="region of interest" description="Disordered" evidence="1">
    <location>
        <begin position="422"/>
        <end position="468"/>
    </location>
</feature>
<dbReference type="InterPro" id="IPR050232">
    <property type="entry name" value="FBL13/AtMIF1-like"/>
</dbReference>
<dbReference type="InterPro" id="IPR055411">
    <property type="entry name" value="LRR_FXL15/At3g58940/PEG3-like"/>
</dbReference>
<dbReference type="Pfam" id="PF08387">
    <property type="entry name" value="FBD"/>
    <property type="match status" value="1"/>
</dbReference>
<accession>A0ABD1B9C4</accession>
<comment type="caution">
    <text evidence="4">The sequence shown here is derived from an EMBL/GenBank/DDBJ whole genome shotgun (WGS) entry which is preliminary data.</text>
</comment>
<protein>
    <submittedName>
        <fullName evidence="4">FBD-associated F-box protein</fullName>
    </submittedName>
</protein>
<keyword evidence="5" id="KW-1185">Reference proteome</keyword>
<dbReference type="PANTHER" id="PTHR31900">
    <property type="entry name" value="F-BOX/RNI SUPERFAMILY PROTEIN-RELATED"/>
    <property type="match status" value="1"/>
</dbReference>
<organism evidence="4 5">
    <name type="scientific">Cardamine amara subsp. amara</name>
    <dbReference type="NCBI Taxonomy" id="228776"/>
    <lineage>
        <taxon>Eukaryota</taxon>
        <taxon>Viridiplantae</taxon>
        <taxon>Streptophyta</taxon>
        <taxon>Embryophyta</taxon>
        <taxon>Tracheophyta</taxon>
        <taxon>Spermatophyta</taxon>
        <taxon>Magnoliopsida</taxon>
        <taxon>eudicotyledons</taxon>
        <taxon>Gunneridae</taxon>
        <taxon>Pentapetalae</taxon>
        <taxon>rosids</taxon>
        <taxon>malvids</taxon>
        <taxon>Brassicales</taxon>
        <taxon>Brassicaceae</taxon>
        <taxon>Cardamineae</taxon>
        <taxon>Cardamine</taxon>
    </lineage>
</organism>
<proteinExistence type="predicted"/>
<dbReference type="AlphaFoldDB" id="A0ABD1B9C4"/>
<feature type="compositionally biased region" description="Basic and acidic residues" evidence="1">
    <location>
        <begin position="454"/>
        <end position="468"/>
    </location>
</feature>
<dbReference type="EMBL" id="JBANAX010000294">
    <property type="protein sequence ID" value="KAL1214986.1"/>
    <property type="molecule type" value="Genomic_DNA"/>
</dbReference>
<evidence type="ECO:0000313" key="4">
    <source>
        <dbReference type="EMBL" id="KAL1214986.1"/>
    </source>
</evidence>
<evidence type="ECO:0000313" key="5">
    <source>
        <dbReference type="Proteomes" id="UP001558713"/>
    </source>
</evidence>
<dbReference type="InterPro" id="IPR006566">
    <property type="entry name" value="FBD"/>
</dbReference>
<evidence type="ECO:0000259" key="3">
    <source>
        <dbReference type="SMART" id="SM00579"/>
    </source>
</evidence>
<dbReference type="SMART" id="SM00579">
    <property type="entry name" value="FBD"/>
    <property type="match status" value="1"/>
</dbReference>
<sequence length="468" mass="54149">MLETAKNCGGRIEEIVCEDRISALPEVLLVNILKYVPTKYAVTTMILSKQWRYIWTMLTKLDYIESDDDDDDDDDDERKKSVWWFLDKSMQLHKAPVLHMLLIELGRRCPTDVDVGKWVAKAVDRCVFLLKLDLHWSADPISLPKTLYSCKSLNSLTLCNKILVDFPSTAYLPSLTMLNLICVVYKNEDSLITVVSNCPVLEDLNVQRRKDDNLNKFTVKVPSLLKLGYMDYWSDDDDVEEDTGSCLVVHTPALTEFDYTGYSCSIENMPCLEQVSIHLDRSFPDVDKFLTSFSTVLFLELYLTDEMIVSWRSIEFSRLEKCKIFPWDSDWMDSLLCFLQNTPKLKFFIVDYAVTNRPPNASVWWSQTISDPECLSSSLEKFELIDYGGRKEEKELVEYILTTSKCLKSATISMRSTTLKLEDVQEKDIDEDESTDEDEDTGEDEDEDEETMMDEDKDKETMMKRKAV</sequence>
<dbReference type="InterPro" id="IPR032675">
    <property type="entry name" value="LRR_dom_sf"/>
</dbReference>
<evidence type="ECO:0000256" key="1">
    <source>
        <dbReference type="SAM" id="MobiDB-lite"/>
    </source>
</evidence>
<reference evidence="4 5" key="1">
    <citation type="submission" date="2024-04" db="EMBL/GenBank/DDBJ databases">
        <title>Genome assembly C_amara_ONT_v2.</title>
        <authorList>
            <person name="Yant L."/>
            <person name="Moore C."/>
            <person name="Slenker M."/>
        </authorList>
    </citation>
    <scope>NUCLEOTIDE SEQUENCE [LARGE SCALE GENOMIC DNA]</scope>
    <source>
        <tissue evidence="4">Leaf</tissue>
    </source>
</reference>
<feature type="domain" description="F-box" evidence="2">
    <location>
        <begin position="24"/>
        <end position="64"/>
    </location>
</feature>
<evidence type="ECO:0000259" key="2">
    <source>
        <dbReference type="SMART" id="SM00256"/>
    </source>
</evidence>
<dbReference type="SUPFAM" id="SSF52047">
    <property type="entry name" value="RNI-like"/>
    <property type="match status" value="1"/>
</dbReference>
<dbReference type="InterPro" id="IPR001810">
    <property type="entry name" value="F-box_dom"/>
</dbReference>
<dbReference type="Pfam" id="PF00646">
    <property type="entry name" value="F-box"/>
    <property type="match status" value="1"/>
</dbReference>
<gene>
    <name evidence="4" type="ORF">V5N11_011502</name>
</gene>
<dbReference type="PANTHER" id="PTHR31900:SF34">
    <property type="entry name" value="EMB|CAB62440.1-RELATED"/>
    <property type="match status" value="1"/>
</dbReference>
<dbReference type="SUPFAM" id="SSF81383">
    <property type="entry name" value="F-box domain"/>
    <property type="match status" value="1"/>
</dbReference>